<dbReference type="InterPro" id="IPR002213">
    <property type="entry name" value="UDP_glucos_trans"/>
</dbReference>
<reference evidence="4 5" key="1">
    <citation type="journal article" date="2019" name="Genome Biol. Evol.">
        <title>Insights into the evolution of the New World diploid cottons (Gossypium, subgenus Houzingenia) based on genome sequencing.</title>
        <authorList>
            <person name="Grover C.E."/>
            <person name="Arick M.A. 2nd"/>
            <person name="Thrash A."/>
            <person name="Conover J.L."/>
            <person name="Sanders W.S."/>
            <person name="Peterson D.G."/>
            <person name="Frelichowski J.E."/>
            <person name="Scheffler J.A."/>
            <person name="Scheffler B.E."/>
            <person name="Wendel J.F."/>
        </authorList>
    </citation>
    <scope>NUCLEOTIDE SEQUENCE [LARGE SCALE GENOMIC DNA]</scope>
    <source>
        <strain evidence="4">57</strain>
        <tissue evidence="4">Leaf</tissue>
    </source>
</reference>
<dbReference type="SUPFAM" id="SSF53756">
    <property type="entry name" value="UDP-Glycosyltransferase/glycogen phosphorylase"/>
    <property type="match status" value="1"/>
</dbReference>
<evidence type="ECO:0000313" key="5">
    <source>
        <dbReference type="Proteomes" id="UP000593573"/>
    </source>
</evidence>
<dbReference type="OrthoDB" id="5835829at2759"/>
<comment type="caution">
    <text evidence="4">The sequence shown here is derived from an EMBL/GenBank/DDBJ whole genome shotgun (WGS) entry which is preliminary data.</text>
</comment>
<keyword evidence="5" id="KW-1185">Reference proteome</keyword>
<gene>
    <name evidence="4" type="ORF">Goklo_024961</name>
</gene>
<dbReference type="CDD" id="cd03784">
    <property type="entry name" value="GT1_Gtf-like"/>
    <property type="match status" value="1"/>
</dbReference>
<comment type="similarity">
    <text evidence="1">Belongs to the UDP-glycosyltransferase family.</text>
</comment>
<proteinExistence type="inferred from homology"/>
<dbReference type="PANTHER" id="PTHR11926">
    <property type="entry name" value="GLUCOSYL/GLUCURONOSYL TRANSFERASES"/>
    <property type="match status" value="1"/>
</dbReference>
<keyword evidence="2" id="KW-0328">Glycosyltransferase</keyword>
<dbReference type="EMBL" id="JABFAB010242679">
    <property type="protein sequence ID" value="MBA0671919.1"/>
    <property type="molecule type" value="Genomic_DNA"/>
</dbReference>
<evidence type="ECO:0000256" key="3">
    <source>
        <dbReference type="ARBA" id="ARBA00022679"/>
    </source>
</evidence>
<name>A0A7J8WBB1_9ROSI</name>
<dbReference type="GO" id="GO:0080044">
    <property type="term" value="F:quercetin 7-O-glucosyltransferase activity"/>
    <property type="evidence" value="ECO:0007669"/>
    <property type="project" value="TreeGrafter"/>
</dbReference>
<sequence length="179" mass="20325">MEISQECLKSSPIIFNIFDEFEKEVLQVIASKSPNIYAIGPLTSLSRNLFKIQHNSLNSSLWKEDTSCIEWLKTMKPKSVVYVNYGSVVVMSNHYLEEFTWGLANSKYSFLWVVGPDVVMGESTIFPREFMEAIKGKGLITSWCPQQQVLSRPTVAVFLTRCGWNSLLEVVFEGVPLIC</sequence>
<dbReference type="Proteomes" id="UP000593573">
    <property type="component" value="Unassembled WGS sequence"/>
</dbReference>
<dbReference type="GO" id="GO:0080043">
    <property type="term" value="F:quercetin 3-O-glucosyltransferase activity"/>
    <property type="evidence" value="ECO:0007669"/>
    <property type="project" value="TreeGrafter"/>
</dbReference>
<organism evidence="4 5">
    <name type="scientific">Gossypium klotzschianum</name>
    <dbReference type="NCBI Taxonomy" id="34286"/>
    <lineage>
        <taxon>Eukaryota</taxon>
        <taxon>Viridiplantae</taxon>
        <taxon>Streptophyta</taxon>
        <taxon>Embryophyta</taxon>
        <taxon>Tracheophyta</taxon>
        <taxon>Spermatophyta</taxon>
        <taxon>Magnoliopsida</taxon>
        <taxon>eudicotyledons</taxon>
        <taxon>Gunneridae</taxon>
        <taxon>Pentapetalae</taxon>
        <taxon>rosids</taxon>
        <taxon>malvids</taxon>
        <taxon>Malvales</taxon>
        <taxon>Malvaceae</taxon>
        <taxon>Malvoideae</taxon>
        <taxon>Gossypium</taxon>
    </lineage>
</organism>
<dbReference type="PANTHER" id="PTHR11926:SF1343">
    <property type="entry name" value="7-DEOXYLOGANETIN GLUCOSYLTRANSFERASE-LIKE"/>
    <property type="match status" value="1"/>
</dbReference>
<keyword evidence="3" id="KW-0808">Transferase</keyword>
<dbReference type="Pfam" id="PF00201">
    <property type="entry name" value="UDPGT"/>
    <property type="match status" value="1"/>
</dbReference>
<dbReference type="AlphaFoldDB" id="A0A7J8WBB1"/>
<accession>A0A7J8WBB1</accession>
<evidence type="ECO:0000256" key="1">
    <source>
        <dbReference type="ARBA" id="ARBA00009995"/>
    </source>
</evidence>
<evidence type="ECO:0000256" key="2">
    <source>
        <dbReference type="ARBA" id="ARBA00022676"/>
    </source>
</evidence>
<evidence type="ECO:0008006" key="6">
    <source>
        <dbReference type="Google" id="ProtNLM"/>
    </source>
</evidence>
<dbReference type="Gene3D" id="3.40.50.2000">
    <property type="entry name" value="Glycogen Phosphorylase B"/>
    <property type="match status" value="2"/>
</dbReference>
<protein>
    <recommendedName>
        <fullName evidence="6">UDP-glycosyltransferases domain-containing protein</fullName>
    </recommendedName>
</protein>
<evidence type="ECO:0000313" key="4">
    <source>
        <dbReference type="EMBL" id="MBA0671919.1"/>
    </source>
</evidence>